<evidence type="ECO:0000313" key="3">
    <source>
        <dbReference type="Proteomes" id="UP000606786"/>
    </source>
</evidence>
<feature type="region of interest" description="Disordered" evidence="1">
    <location>
        <begin position="70"/>
        <end position="102"/>
    </location>
</feature>
<gene>
    <name evidence="2" type="ORF">CCAP1982_LOCUS2363</name>
</gene>
<feature type="compositionally biased region" description="Low complexity" evidence="1">
    <location>
        <begin position="80"/>
        <end position="90"/>
    </location>
</feature>
<dbReference type="Proteomes" id="UP000606786">
    <property type="component" value="Unassembled WGS sequence"/>
</dbReference>
<evidence type="ECO:0000256" key="1">
    <source>
        <dbReference type="SAM" id="MobiDB-lite"/>
    </source>
</evidence>
<dbReference type="AlphaFoldDB" id="A0A811U4C0"/>
<comment type="caution">
    <text evidence="2">The sequence shown here is derived from an EMBL/GenBank/DDBJ whole genome shotgun (WGS) entry which is preliminary data.</text>
</comment>
<protein>
    <submittedName>
        <fullName evidence="2">(Mediterranean fruit fly) hypothetical protein</fullName>
    </submittedName>
</protein>
<evidence type="ECO:0000313" key="2">
    <source>
        <dbReference type="EMBL" id="CAD6993551.1"/>
    </source>
</evidence>
<dbReference type="OrthoDB" id="5560686at2759"/>
<feature type="region of interest" description="Disordered" evidence="1">
    <location>
        <begin position="120"/>
        <end position="143"/>
    </location>
</feature>
<reference evidence="2" key="1">
    <citation type="submission" date="2020-11" db="EMBL/GenBank/DDBJ databases">
        <authorList>
            <person name="Whitehead M."/>
        </authorList>
    </citation>
    <scope>NUCLEOTIDE SEQUENCE</scope>
    <source>
        <strain evidence="2">EGII</strain>
    </source>
</reference>
<accession>A0A811U4C0</accession>
<dbReference type="EMBL" id="CAJHJT010000001">
    <property type="protein sequence ID" value="CAD6993551.1"/>
    <property type="molecule type" value="Genomic_DNA"/>
</dbReference>
<feature type="region of interest" description="Disordered" evidence="1">
    <location>
        <begin position="1"/>
        <end position="21"/>
    </location>
</feature>
<name>A0A811U4C0_CERCA</name>
<feature type="region of interest" description="Disordered" evidence="1">
    <location>
        <begin position="349"/>
        <end position="373"/>
    </location>
</feature>
<sequence length="429" mass="47056">MVRRRATKAAAVTGGGAPSENHNLLENVELKSTVGCTHLEEQYFASPKRKDCKIDNCSTEMLSGREQKIEKEAKTHGKTKSSSSSSGAGKAKSERGGIAGRTIVANPEEISSYEDLSHYKQIDQPPTPDTPCDIDDDSNDSEYSEKLTHQTVFGSDFLTHRSQLRDSHSSTGSACTNISNTENIFLQEPVLTLNVDKTSNQATSIKINTSLGVEPVFSSPPALTSVLNGRFNQIVSLNISQCKRDPFLCEKQNMAAVAVHDDLVEGLLPEQENDNDNSSCDSGVAFTTTNTDKMGPVQNDKIELVTSAEHTRRRKPATPHRIVCPSPIKTMPPMISPIRAAITNDRILSPSGRKLQKEPLSPRKSPRQMTSVHTKTRRRLNPQKEFGAFNNAEEVAKLLTDECAEAMVSVSLMFLAKIVNVLPDFLYIT</sequence>
<organism evidence="2 3">
    <name type="scientific">Ceratitis capitata</name>
    <name type="common">Mediterranean fruit fly</name>
    <name type="synonym">Tephritis capitata</name>
    <dbReference type="NCBI Taxonomy" id="7213"/>
    <lineage>
        <taxon>Eukaryota</taxon>
        <taxon>Metazoa</taxon>
        <taxon>Ecdysozoa</taxon>
        <taxon>Arthropoda</taxon>
        <taxon>Hexapoda</taxon>
        <taxon>Insecta</taxon>
        <taxon>Pterygota</taxon>
        <taxon>Neoptera</taxon>
        <taxon>Endopterygota</taxon>
        <taxon>Diptera</taxon>
        <taxon>Brachycera</taxon>
        <taxon>Muscomorpha</taxon>
        <taxon>Tephritoidea</taxon>
        <taxon>Tephritidae</taxon>
        <taxon>Ceratitis</taxon>
        <taxon>Ceratitis</taxon>
    </lineage>
</organism>
<feature type="compositionally biased region" description="Acidic residues" evidence="1">
    <location>
        <begin position="132"/>
        <end position="142"/>
    </location>
</feature>
<feature type="region of interest" description="Disordered" evidence="1">
    <location>
        <begin position="310"/>
        <end position="329"/>
    </location>
</feature>
<proteinExistence type="predicted"/>
<keyword evidence="3" id="KW-1185">Reference proteome</keyword>